<evidence type="ECO:0000313" key="2">
    <source>
        <dbReference type="Proteomes" id="UP000694391"/>
    </source>
</evidence>
<name>A0A8C0LJ48_CANLU</name>
<proteinExistence type="predicted"/>
<evidence type="ECO:0000313" key="1">
    <source>
        <dbReference type="Ensembl" id="ENSCAFP00020030836.1"/>
    </source>
</evidence>
<accession>A0A8C0LJ48</accession>
<sequence>MVEKTPVLPAQPVLGYDHKLGSSRGHKRILTGHRRMLTGQWPRLPIRDSLCSRLVFRRQTPPGFSGCWKGWGAGPGGP</sequence>
<organism evidence="1 2">
    <name type="scientific">Canis lupus dingo</name>
    <name type="common">dingo</name>
    <dbReference type="NCBI Taxonomy" id="286419"/>
    <lineage>
        <taxon>Eukaryota</taxon>
        <taxon>Metazoa</taxon>
        <taxon>Chordata</taxon>
        <taxon>Craniata</taxon>
        <taxon>Vertebrata</taxon>
        <taxon>Euteleostomi</taxon>
        <taxon>Mammalia</taxon>
        <taxon>Eutheria</taxon>
        <taxon>Laurasiatheria</taxon>
        <taxon>Carnivora</taxon>
        <taxon>Caniformia</taxon>
        <taxon>Canidae</taxon>
        <taxon>Canis</taxon>
    </lineage>
</organism>
<reference evidence="1" key="1">
    <citation type="submission" date="2025-08" db="UniProtKB">
        <authorList>
            <consortium name="Ensembl"/>
        </authorList>
    </citation>
    <scope>IDENTIFICATION</scope>
</reference>
<protein>
    <submittedName>
        <fullName evidence="1">Uncharacterized protein</fullName>
    </submittedName>
</protein>
<dbReference type="AlphaFoldDB" id="A0A8C0LJ48"/>
<reference evidence="1" key="2">
    <citation type="submission" date="2025-09" db="UniProtKB">
        <authorList>
            <consortium name="Ensembl"/>
        </authorList>
    </citation>
    <scope>IDENTIFICATION</scope>
</reference>
<keyword evidence="2" id="KW-1185">Reference proteome</keyword>
<dbReference type="Ensembl" id="ENSCAFT00020035585.1">
    <property type="protein sequence ID" value="ENSCAFP00020030836.1"/>
    <property type="gene ID" value="ENSCAFG00020024054.1"/>
</dbReference>
<dbReference type="Proteomes" id="UP000694391">
    <property type="component" value="Unplaced"/>
</dbReference>